<sequence length="67" mass="7455">MLGNLFLLPLLTAYMACSHGRRFWVWLLIGCGLPYVSLFVVMLVVRRDRQKARLLPLAPTSPGALAA</sequence>
<proteinExistence type="predicted"/>
<dbReference type="EMBL" id="BAABDH010000016">
    <property type="protein sequence ID" value="GAA3924810.1"/>
    <property type="molecule type" value="Genomic_DNA"/>
</dbReference>
<name>A0ABP7MMX1_9BACT</name>
<accession>A0ABP7MMX1</accession>
<evidence type="ECO:0000256" key="1">
    <source>
        <dbReference type="SAM" id="Phobius"/>
    </source>
</evidence>
<keyword evidence="1" id="KW-0812">Transmembrane</keyword>
<dbReference type="RefSeq" id="WP_345110588.1">
    <property type="nucleotide sequence ID" value="NZ_BAABDH010000016.1"/>
</dbReference>
<feature type="transmembrane region" description="Helical" evidence="1">
    <location>
        <begin position="25"/>
        <end position="45"/>
    </location>
</feature>
<evidence type="ECO:0000313" key="2">
    <source>
        <dbReference type="EMBL" id="GAA3924810.1"/>
    </source>
</evidence>
<comment type="caution">
    <text evidence="2">The sequence shown here is derived from an EMBL/GenBank/DDBJ whole genome shotgun (WGS) entry which is preliminary data.</text>
</comment>
<protein>
    <recommendedName>
        <fullName evidence="4">DUF805 domain-containing protein</fullName>
    </recommendedName>
</protein>
<keyword evidence="3" id="KW-1185">Reference proteome</keyword>
<dbReference type="Proteomes" id="UP001499909">
    <property type="component" value="Unassembled WGS sequence"/>
</dbReference>
<reference evidence="3" key="1">
    <citation type="journal article" date="2019" name="Int. J. Syst. Evol. Microbiol.">
        <title>The Global Catalogue of Microorganisms (GCM) 10K type strain sequencing project: providing services to taxonomists for standard genome sequencing and annotation.</title>
        <authorList>
            <consortium name="The Broad Institute Genomics Platform"/>
            <consortium name="The Broad Institute Genome Sequencing Center for Infectious Disease"/>
            <person name="Wu L."/>
            <person name="Ma J."/>
        </authorList>
    </citation>
    <scope>NUCLEOTIDE SEQUENCE [LARGE SCALE GENOMIC DNA]</scope>
    <source>
        <strain evidence="3">JCM 17214</strain>
    </source>
</reference>
<gene>
    <name evidence="2" type="ORF">GCM10022406_08650</name>
</gene>
<organism evidence="2 3">
    <name type="scientific">Hymenobacter algoricola</name>
    <dbReference type="NCBI Taxonomy" id="486267"/>
    <lineage>
        <taxon>Bacteria</taxon>
        <taxon>Pseudomonadati</taxon>
        <taxon>Bacteroidota</taxon>
        <taxon>Cytophagia</taxon>
        <taxon>Cytophagales</taxon>
        <taxon>Hymenobacteraceae</taxon>
        <taxon>Hymenobacter</taxon>
    </lineage>
</organism>
<keyword evidence="1" id="KW-1133">Transmembrane helix</keyword>
<evidence type="ECO:0000313" key="3">
    <source>
        <dbReference type="Proteomes" id="UP001499909"/>
    </source>
</evidence>
<keyword evidence="1" id="KW-0472">Membrane</keyword>
<evidence type="ECO:0008006" key="4">
    <source>
        <dbReference type="Google" id="ProtNLM"/>
    </source>
</evidence>